<comment type="function">
    <text evidence="3">Catalyzes the hydrolytic dehalogenation of small (S)-2-haloalkanoic acids to yield the corresponding (R)-2-hydroxyalkanoic acids.</text>
</comment>
<dbReference type="PANTHER" id="PTHR43316:SF3">
    <property type="entry name" value="HALOACID DEHALOGENASE, TYPE II (AFU_ORTHOLOGUE AFUA_2G07750)-RELATED"/>
    <property type="match status" value="1"/>
</dbReference>
<dbReference type="InterPro" id="IPR006439">
    <property type="entry name" value="HAD-SF_hydro_IA"/>
</dbReference>
<dbReference type="PRINTS" id="PR00413">
    <property type="entry name" value="HADHALOGNASE"/>
</dbReference>
<gene>
    <name evidence="4" type="ORF">MON41_21035</name>
</gene>
<dbReference type="NCBIfam" id="TIGR01493">
    <property type="entry name" value="HAD-SF-IA-v2"/>
    <property type="match status" value="1"/>
</dbReference>
<keyword evidence="5" id="KW-1185">Reference proteome</keyword>
<evidence type="ECO:0000256" key="1">
    <source>
        <dbReference type="ARBA" id="ARBA00008106"/>
    </source>
</evidence>
<dbReference type="EMBL" id="JALBUU010000094">
    <property type="protein sequence ID" value="MCI0756148.1"/>
    <property type="molecule type" value="Genomic_DNA"/>
</dbReference>
<dbReference type="InterPro" id="IPR006328">
    <property type="entry name" value="2-HAD"/>
</dbReference>
<sequence>MEDDMPERGKPSPPEIVAFDIIGTVFPLEPLRAAIQTLGLPPAALEGWFATGLRDAFALSATGDFAPLPEVLDGALDQVLAEQGLPAHPQGKARLLDGMKHLPSRPDAKEAFETIARAGMRIMALSNGARSATQGLLRSGGLEDLVNHVVSVDDVRIFKPRREVYDHAARTAGVVASRIALVAVHAWDISGAKAAGFTTAYVAAERPFSPVMRAPDLEAGSLSEAARKLVML</sequence>
<evidence type="ECO:0000313" key="4">
    <source>
        <dbReference type="EMBL" id="MCI0756148.1"/>
    </source>
</evidence>
<dbReference type="InterPro" id="IPR036412">
    <property type="entry name" value="HAD-like_sf"/>
</dbReference>
<dbReference type="InterPro" id="IPR023214">
    <property type="entry name" value="HAD_sf"/>
</dbReference>
<dbReference type="Gene3D" id="1.10.150.240">
    <property type="entry name" value="Putative phosphatase, domain 2"/>
    <property type="match status" value="1"/>
</dbReference>
<name>A0ABS9WAA7_9PROT</name>
<protein>
    <recommendedName>
        <fullName evidence="3">(S)-2-haloacid dehalogenase</fullName>
        <ecNumber evidence="3">3.8.1.2</ecNumber>
    </recommendedName>
    <alternativeName>
        <fullName evidence="3">2-haloalkanoic acid dehalogenase</fullName>
    </alternativeName>
    <alternativeName>
        <fullName evidence="3">Halocarboxylic acid halidohydrolase</fullName>
    </alternativeName>
    <alternativeName>
        <fullName evidence="3">L-2-haloacid dehalogenase</fullName>
    </alternativeName>
</protein>
<comment type="caution">
    <text evidence="4">The sequence shown here is derived from an EMBL/GenBank/DDBJ whole genome shotgun (WGS) entry which is preliminary data.</text>
</comment>
<comment type="similarity">
    <text evidence="1 3">Belongs to the HAD-like hydrolase superfamily. S-2-haloalkanoic acid dehalogenase family.</text>
</comment>
<dbReference type="SUPFAM" id="SSF56784">
    <property type="entry name" value="HAD-like"/>
    <property type="match status" value="1"/>
</dbReference>
<dbReference type="EC" id="3.8.1.2" evidence="3"/>
<evidence type="ECO:0000256" key="3">
    <source>
        <dbReference type="RuleBase" id="RU368077"/>
    </source>
</evidence>
<keyword evidence="2 3" id="KW-0378">Hydrolase</keyword>
<accession>A0ABS9WAA7</accession>
<evidence type="ECO:0000313" key="5">
    <source>
        <dbReference type="Proteomes" id="UP001201985"/>
    </source>
</evidence>
<reference evidence="4 5" key="1">
    <citation type="submission" date="2022-03" db="EMBL/GenBank/DDBJ databases">
        <title>Complete genome analysis of Roseomonas KG 17.1 : a prolific producer of plant growth promoters.</title>
        <authorList>
            <person name="Saadouli I."/>
            <person name="Najjari A."/>
            <person name="Mosbah A."/>
            <person name="Ouzari H.I."/>
        </authorList>
    </citation>
    <scope>NUCLEOTIDE SEQUENCE [LARGE SCALE GENOMIC DNA]</scope>
    <source>
        <strain evidence="4 5">KG17-1</strain>
    </source>
</reference>
<dbReference type="Gene3D" id="3.40.50.1000">
    <property type="entry name" value="HAD superfamily/HAD-like"/>
    <property type="match status" value="1"/>
</dbReference>
<dbReference type="SFLD" id="SFLDG01129">
    <property type="entry name" value="C1.5:_HAD__Beta-PGM__Phosphata"/>
    <property type="match status" value="1"/>
</dbReference>
<dbReference type="InterPro" id="IPR023198">
    <property type="entry name" value="PGP-like_dom2"/>
</dbReference>
<dbReference type="InterPro" id="IPR051540">
    <property type="entry name" value="S-2-haloacid_dehalogenase"/>
</dbReference>
<dbReference type="Pfam" id="PF00702">
    <property type="entry name" value="Hydrolase"/>
    <property type="match status" value="1"/>
</dbReference>
<dbReference type="Proteomes" id="UP001201985">
    <property type="component" value="Unassembled WGS sequence"/>
</dbReference>
<dbReference type="NCBIfam" id="TIGR01428">
    <property type="entry name" value="HAD_type_II"/>
    <property type="match status" value="1"/>
</dbReference>
<comment type="catalytic activity">
    <reaction evidence="3">
        <text>an (S)-2-haloacid + H2O = a (2R)-2-hydroxycarboxylate + a halide anion + H(+)</text>
        <dbReference type="Rhea" id="RHEA:11192"/>
        <dbReference type="ChEBI" id="CHEBI:15377"/>
        <dbReference type="ChEBI" id="CHEBI:15378"/>
        <dbReference type="ChEBI" id="CHEBI:16042"/>
        <dbReference type="ChEBI" id="CHEBI:58314"/>
        <dbReference type="ChEBI" id="CHEBI:137405"/>
        <dbReference type="EC" id="3.8.1.2"/>
    </reaction>
</comment>
<organism evidence="4 5">
    <name type="scientific">Teichococcus vastitatis</name>
    <dbReference type="NCBI Taxonomy" id="2307076"/>
    <lineage>
        <taxon>Bacteria</taxon>
        <taxon>Pseudomonadati</taxon>
        <taxon>Pseudomonadota</taxon>
        <taxon>Alphaproteobacteria</taxon>
        <taxon>Acetobacterales</taxon>
        <taxon>Roseomonadaceae</taxon>
        <taxon>Roseomonas</taxon>
    </lineage>
</organism>
<dbReference type="RefSeq" id="WP_241793800.1">
    <property type="nucleotide sequence ID" value="NZ_JALBUU010000094.1"/>
</dbReference>
<dbReference type="SFLD" id="SFLDS00003">
    <property type="entry name" value="Haloacid_Dehalogenase"/>
    <property type="match status" value="1"/>
</dbReference>
<dbReference type="PANTHER" id="PTHR43316">
    <property type="entry name" value="HYDROLASE, HALOACID DELAHOGENASE-RELATED"/>
    <property type="match status" value="1"/>
</dbReference>
<evidence type="ECO:0000256" key="2">
    <source>
        <dbReference type="ARBA" id="ARBA00022801"/>
    </source>
</evidence>
<proteinExistence type="inferred from homology"/>